<keyword evidence="1" id="KW-0812">Transmembrane</keyword>
<proteinExistence type="predicted"/>
<feature type="transmembrane region" description="Helical" evidence="1">
    <location>
        <begin position="51"/>
        <end position="71"/>
    </location>
</feature>
<evidence type="ECO:0000313" key="3">
    <source>
        <dbReference type="Proteomes" id="UP000037035"/>
    </source>
</evidence>
<name>A0A0L6U927_9BASI</name>
<dbReference type="Proteomes" id="UP000037035">
    <property type="component" value="Unassembled WGS sequence"/>
</dbReference>
<dbReference type="AlphaFoldDB" id="A0A0L6U927"/>
<organism evidence="2 3">
    <name type="scientific">Puccinia sorghi</name>
    <dbReference type="NCBI Taxonomy" id="27349"/>
    <lineage>
        <taxon>Eukaryota</taxon>
        <taxon>Fungi</taxon>
        <taxon>Dikarya</taxon>
        <taxon>Basidiomycota</taxon>
        <taxon>Pucciniomycotina</taxon>
        <taxon>Pucciniomycetes</taxon>
        <taxon>Pucciniales</taxon>
        <taxon>Pucciniaceae</taxon>
        <taxon>Puccinia</taxon>
    </lineage>
</organism>
<keyword evidence="3" id="KW-1185">Reference proteome</keyword>
<reference evidence="2 3" key="1">
    <citation type="submission" date="2015-08" db="EMBL/GenBank/DDBJ databases">
        <title>Next Generation Sequencing and Analysis of the Genome of Puccinia sorghi L Schw, the Causal Agent of Maize Common Rust.</title>
        <authorList>
            <person name="Rochi L."/>
            <person name="Burguener G."/>
            <person name="Darino M."/>
            <person name="Turjanski A."/>
            <person name="Kreff E."/>
            <person name="Dieguez M.J."/>
            <person name="Sacco F."/>
        </authorList>
    </citation>
    <scope>NUCLEOTIDE SEQUENCE [LARGE SCALE GENOMIC DNA]</scope>
    <source>
        <strain evidence="2 3">RO10H11247</strain>
    </source>
</reference>
<evidence type="ECO:0000256" key="1">
    <source>
        <dbReference type="SAM" id="Phobius"/>
    </source>
</evidence>
<evidence type="ECO:0000313" key="2">
    <source>
        <dbReference type="EMBL" id="KNZ44787.1"/>
    </source>
</evidence>
<dbReference type="EMBL" id="LAVV01014404">
    <property type="protein sequence ID" value="KNZ44787.1"/>
    <property type="molecule type" value="Genomic_DNA"/>
</dbReference>
<dbReference type="VEuPathDB" id="FungiDB:VP01_881g5"/>
<comment type="caution">
    <text evidence="2">The sequence shown here is derived from an EMBL/GenBank/DDBJ whole genome shotgun (WGS) entry which is preliminary data.</text>
</comment>
<gene>
    <name evidence="2" type="ORF">VP01_881g5</name>
</gene>
<sequence length="159" mass="17655">MALCDPLAPRLRGGHCLGRPECCITAAIVQTRASLHHAPVHPPPKKTINPFFLNPLMLLTLLSPPALLFLMKKYMTSINIYLLDGFSMYLMPMRAAPECPPCQSDTLPLVPEDDEVGWGPSRDVSVLSKVNRLFKKLLVRSKGPARTSSQVFLPFPTLY</sequence>
<accession>A0A0L6U927</accession>
<keyword evidence="1" id="KW-0472">Membrane</keyword>
<protein>
    <submittedName>
        <fullName evidence="2">Uncharacterized protein</fullName>
    </submittedName>
</protein>
<keyword evidence="1" id="KW-1133">Transmembrane helix</keyword>